<evidence type="ECO:0000313" key="4">
    <source>
        <dbReference type="EMBL" id="TLS52006.1"/>
    </source>
</evidence>
<dbReference type="RefSeq" id="WP_138194250.1">
    <property type="nucleotide sequence ID" value="NZ_VCIW01000006.1"/>
</dbReference>
<dbReference type="Pfam" id="PF13727">
    <property type="entry name" value="CoA_binding_3"/>
    <property type="match status" value="1"/>
</dbReference>
<dbReference type="Pfam" id="PF02719">
    <property type="entry name" value="Polysacc_synt_2"/>
    <property type="match status" value="1"/>
</dbReference>
<dbReference type="Gene3D" id="3.40.50.720">
    <property type="entry name" value="NAD(P)-binding Rossmann-like Domain"/>
    <property type="match status" value="2"/>
</dbReference>
<reference evidence="4 5" key="1">
    <citation type="submission" date="2019-05" db="EMBL/GenBank/DDBJ databases">
        <authorList>
            <person name="Narsing Rao M.P."/>
            <person name="Li W.J."/>
        </authorList>
    </citation>
    <scope>NUCLEOTIDE SEQUENCE [LARGE SCALE GENOMIC DNA]</scope>
    <source>
        <strain evidence="4 5">SYSU_K30003</strain>
    </source>
</reference>
<evidence type="ECO:0000259" key="3">
    <source>
        <dbReference type="Pfam" id="PF02719"/>
    </source>
</evidence>
<dbReference type="InterPro" id="IPR003869">
    <property type="entry name" value="Polysac_CapD-like"/>
</dbReference>
<dbReference type="Proteomes" id="UP000309676">
    <property type="component" value="Unassembled WGS sequence"/>
</dbReference>
<dbReference type="InterPro" id="IPR051203">
    <property type="entry name" value="Polysaccharide_Synthase-Rel"/>
</dbReference>
<dbReference type="AlphaFoldDB" id="A0A5R9GCF1"/>
<organism evidence="4 5">
    <name type="scientific">Paenibacillus antri</name>
    <dbReference type="NCBI Taxonomy" id="2582848"/>
    <lineage>
        <taxon>Bacteria</taxon>
        <taxon>Bacillati</taxon>
        <taxon>Bacillota</taxon>
        <taxon>Bacilli</taxon>
        <taxon>Bacillales</taxon>
        <taxon>Paenibacillaceae</taxon>
        <taxon>Paenibacillus</taxon>
    </lineage>
</organism>
<dbReference type="PANTHER" id="PTHR43318">
    <property type="entry name" value="UDP-N-ACETYLGLUCOSAMINE 4,6-DEHYDRATASE"/>
    <property type="match status" value="1"/>
</dbReference>
<dbReference type="PANTHER" id="PTHR43318:SF1">
    <property type="entry name" value="POLYSACCHARIDE BIOSYNTHESIS PROTEIN EPSC-RELATED"/>
    <property type="match status" value="1"/>
</dbReference>
<accession>A0A5R9GCF1</accession>
<keyword evidence="5" id="KW-1185">Reference proteome</keyword>
<feature type="domain" description="Polysaccharide biosynthesis protein CapD-like" evidence="3">
    <location>
        <begin position="282"/>
        <end position="563"/>
    </location>
</feature>
<gene>
    <name evidence="4" type="ORF">FE782_11540</name>
</gene>
<keyword evidence="2" id="KW-0812">Transmembrane</keyword>
<feature type="transmembrane region" description="Helical" evidence="2">
    <location>
        <begin position="7"/>
        <end position="28"/>
    </location>
</feature>
<dbReference type="InterPro" id="IPR036291">
    <property type="entry name" value="NAD(P)-bd_dom_sf"/>
</dbReference>
<proteinExistence type="inferred from homology"/>
<name>A0A5R9GCF1_9BACL</name>
<dbReference type="CDD" id="cd05237">
    <property type="entry name" value="UDP_invert_4-6DH_SDR_e"/>
    <property type="match status" value="1"/>
</dbReference>
<comment type="similarity">
    <text evidence="1">Belongs to the polysaccharide synthase family.</text>
</comment>
<protein>
    <submittedName>
        <fullName evidence="4">Polysaccharide biosynthesis protein</fullName>
    </submittedName>
</protein>
<evidence type="ECO:0000256" key="2">
    <source>
        <dbReference type="SAM" id="Phobius"/>
    </source>
</evidence>
<evidence type="ECO:0000313" key="5">
    <source>
        <dbReference type="Proteomes" id="UP000309676"/>
    </source>
</evidence>
<dbReference type="SUPFAM" id="SSF51735">
    <property type="entry name" value="NAD(P)-binding Rossmann-fold domains"/>
    <property type="match status" value="2"/>
</dbReference>
<comment type="caution">
    <text evidence="4">The sequence shown here is derived from an EMBL/GenBank/DDBJ whole genome shotgun (WGS) entry which is preliminary data.</text>
</comment>
<dbReference type="OrthoDB" id="9803111at2"/>
<keyword evidence="2" id="KW-1133">Transmembrane helix</keyword>
<feature type="transmembrane region" description="Helical" evidence="2">
    <location>
        <begin position="34"/>
        <end position="60"/>
    </location>
</feature>
<dbReference type="EMBL" id="VCIW01000006">
    <property type="protein sequence ID" value="TLS52006.1"/>
    <property type="molecule type" value="Genomic_DNA"/>
</dbReference>
<sequence length="607" mass="67221">MNNNVRVMLLVALDCIFVGSSVVSSYLIRNNGSIPIALWGEVVGFSMTAILALGLSFYYFKLYHRAWRYASIGEIVSIVKATAIGILLAYLATMVTMHEVVDFPVLTRTFQTVLILVGGSRFVWRMFRDTYFVKQRRMKKPALIIGAGDGGASIVKELKNNLASEVYPVAFIDDDPKKKGLQVQGIQVLGGRELIVSTVEKYHVEEIIIAMPSISKSQISDVIEVCKNTGVRLKMLPALSAILAGKVSLSSIRDVQVEDLLGRDPVSVDLAGITDYIRDKTVLVTGAGGSIGSELCRQIAFFQPKKLLLLGHGENSIYQIESELLRLKVACPIETIIADVQDRKRLDTIFNQFRPQVVFHAAAHKHVPLMERNPSESIKNNVFGTRNVAEYADLYSVERFVLISSDKAVNPTSIMGVTKRIAEMVIQCMNVHSKTKFSAVRFGNVLGSRGSVIPRFKEQIAAGGPVTVTHPDMVRYFMTIPEAVQLVIQAGAYAEGGEVFILDMGKPVKIVTLAEDLIRFSGLEPHVDIKIEFTGIRPGEKLFEELLTDEEGLTSTKHNRIFIGRPANISRTEMEFELKRLEQVLGEDQQSIRSLLKTIVPTYGNVS</sequence>
<keyword evidence="2" id="KW-0472">Membrane</keyword>
<feature type="transmembrane region" description="Helical" evidence="2">
    <location>
        <begin position="72"/>
        <end position="93"/>
    </location>
</feature>
<evidence type="ECO:0000256" key="1">
    <source>
        <dbReference type="ARBA" id="ARBA00007430"/>
    </source>
</evidence>